<protein>
    <recommendedName>
        <fullName evidence="1">DUF397 domain-containing protein</fullName>
    </recommendedName>
</protein>
<sequence length="63" mass="7016">MTPTPQREPAWRVASKCNNGSCVAVAALPDGRIGLRDTKDDNGPILSVDQDDWEYFLQRLKKA</sequence>
<keyword evidence="3" id="KW-1185">Reference proteome</keyword>
<dbReference type="InterPro" id="IPR007278">
    <property type="entry name" value="DUF397"/>
</dbReference>
<dbReference type="Proteomes" id="UP000530928">
    <property type="component" value="Unassembled WGS sequence"/>
</dbReference>
<dbReference type="RefSeq" id="WP_181611688.1">
    <property type="nucleotide sequence ID" value="NZ_BAABAM010000003.1"/>
</dbReference>
<evidence type="ECO:0000313" key="3">
    <source>
        <dbReference type="Proteomes" id="UP000530928"/>
    </source>
</evidence>
<dbReference type="Pfam" id="PF04149">
    <property type="entry name" value="DUF397"/>
    <property type="match status" value="1"/>
</dbReference>
<evidence type="ECO:0000259" key="1">
    <source>
        <dbReference type="Pfam" id="PF04149"/>
    </source>
</evidence>
<accession>A0A7W0CKT2</accession>
<reference evidence="2 3" key="1">
    <citation type="submission" date="2020-07" db="EMBL/GenBank/DDBJ databases">
        <title>Genomic Encyclopedia of Type Strains, Phase IV (KMG-IV): sequencing the most valuable type-strain genomes for metagenomic binning, comparative biology and taxonomic classification.</title>
        <authorList>
            <person name="Goeker M."/>
        </authorList>
    </citation>
    <scope>NUCLEOTIDE SEQUENCE [LARGE SCALE GENOMIC DNA]</scope>
    <source>
        <strain evidence="2 3">DSM 45533</strain>
    </source>
</reference>
<comment type="caution">
    <text evidence="2">The sequence shown here is derived from an EMBL/GenBank/DDBJ whole genome shotgun (WGS) entry which is preliminary data.</text>
</comment>
<gene>
    <name evidence="2" type="ORF">HNR30_004337</name>
</gene>
<evidence type="ECO:0000313" key="2">
    <source>
        <dbReference type="EMBL" id="MBA2892983.1"/>
    </source>
</evidence>
<proteinExistence type="predicted"/>
<organism evidence="2 3">
    <name type="scientific">Nonomuraea soli</name>
    <dbReference type="NCBI Taxonomy" id="1032476"/>
    <lineage>
        <taxon>Bacteria</taxon>
        <taxon>Bacillati</taxon>
        <taxon>Actinomycetota</taxon>
        <taxon>Actinomycetes</taxon>
        <taxon>Streptosporangiales</taxon>
        <taxon>Streptosporangiaceae</taxon>
        <taxon>Nonomuraea</taxon>
    </lineage>
</organism>
<dbReference type="AlphaFoldDB" id="A0A7W0CKT2"/>
<name>A0A7W0CKT2_9ACTN</name>
<dbReference type="EMBL" id="JACDUR010000004">
    <property type="protein sequence ID" value="MBA2892983.1"/>
    <property type="molecule type" value="Genomic_DNA"/>
</dbReference>
<feature type="domain" description="DUF397" evidence="1">
    <location>
        <begin position="10"/>
        <end position="61"/>
    </location>
</feature>